<protein>
    <submittedName>
        <fullName evidence="3">Uncharacterized protein</fullName>
    </submittedName>
</protein>
<sequence length="276" mass="29903">MASNSREARRRKILERGSDRLAFITGQINGVPPPPSSDPTSLTQSHLRTSDSSPETIPPRDQIPTDRETAFTSHQENISEASMLDNMDRIIHQTRADSLKYTETLAEAASASDPRDTRVQPSPATPSVVDLGASQAYTPLVSIVNTITPKHIGAAVDASEYARMFSSLLIALLVVLSHLGFSSLGSIVSFRPVFLLLLTDATIVLGRVLLSHHGDSSSASRRENSVMNGQGIADQVGNALEMVMMMKKIMNAVSMDFSLYAVFLICGLLFTQNLFA</sequence>
<gene>
    <name evidence="3" type="ORF">Bca52824_012754</name>
</gene>
<reference evidence="3 4" key="1">
    <citation type="submission" date="2020-02" db="EMBL/GenBank/DDBJ databases">
        <authorList>
            <person name="Ma Q."/>
            <person name="Huang Y."/>
            <person name="Song X."/>
            <person name="Pei D."/>
        </authorList>
    </citation>
    <scope>NUCLEOTIDE SEQUENCE [LARGE SCALE GENOMIC DNA]</scope>
    <source>
        <strain evidence="3">Sxm20200214</strain>
        <tissue evidence="3">Leaf</tissue>
    </source>
</reference>
<feature type="transmembrane region" description="Helical" evidence="2">
    <location>
        <begin position="168"/>
        <end position="187"/>
    </location>
</feature>
<keyword evidence="2" id="KW-1133">Transmembrane helix</keyword>
<evidence type="ECO:0000313" key="4">
    <source>
        <dbReference type="Proteomes" id="UP000886595"/>
    </source>
</evidence>
<keyword evidence="2" id="KW-0812">Transmembrane</keyword>
<name>A0A8X7VY29_BRACI</name>
<dbReference type="EMBL" id="JAAMPC010000003">
    <property type="protein sequence ID" value="KAG2319541.1"/>
    <property type="molecule type" value="Genomic_DNA"/>
</dbReference>
<proteinExistence type="predicted"/>
<feature type="transmembrane region" description="Helical" evidence="2">
    <location>
        <begin position="249"/>
        <end position="270"/>
    </location>
</feature>
<evidence type="ECO:0000313" key="3">
    <source>
        <dbReference type="EMBL" id="KAG2319541.1"/>
    </source>
</evidence>
<evidence type="ECO:0000256" key="2">
    <source>
        <dbReference type="SAM" id="Phobius"/>
    </source>
</evidence>
<feature type="compositionally biased region" description="Polar residues" evidence="1">
    <location>
        <begin position="42"/>
        <end position="55"/>
    </location>
</feature>
<dbReference type="PANTHER" id="PTHR35469">
    <property type="entry name" value="TRANSMEMBRANE PROTEIN"/>
    <property type="match status" value="1"/>
</dbReference>
<evidence type="ECO:0000256" key="1">
    <source>
        <dbReference type="SAM" id="MobiDB-lite"/>
    </source>
</evidence>
<keyword evidence="2" id="KW-0472">Membrane</keyword>
<dbReference type="AlphaFoldDB" id="A0A8X7VY29"/>
<dbReference type="OrthoDB" id="1922492at2759"/>
<comment type="caution">
    <text evidence="3">The sequence shown here is derived from an EMBL/GenBank/DDBJ whole genome shotgun (WGS) entry which is preliminary data.</text>
</comment>
<dbReference type="PANTHER" id="PTHR35469:SF4">
    <property type="entry name" value="TRANSMEMBRANE PROTEIN"/>
    <property type="match status" value="1"/>
</dbReference>
<feature type="region of interest" description="Disordered" evidence="1">
    <location>
        <begin position="1"/>
        <end position="65"/>
    </location>
</feature>
<organism evidence="3 4">
    <name type="scientific">Brassica carinata</name>
    <name type="common">Ethiopian mustard</name>
    <name type="synonym">Abyssinian cabbage</name>
    <dbReference type="NCBI Taxonomy" id="52824"/>
    <lineage>
        <taxon>Eukaryota</taxon>
        <taxon>Viridiplantae</taxon>
        <taxon>Streptophyta</taxon>
        <taxon>Embryophyta</taxon>
        <taxon>Tracheophyta</taxon>
        <taxon>Spermatophyta</taxon>
        <taxon>Magnoliopsida</taxon>
        <taxon>eudicotyledons</taxon>
        <taxon>Gunneridae</taxon>
        <taxon>Pentapetalae</taxon>
        <taxon>rosids</taxon>
        <taxon>malvids</taxon>
        <taxon>Brassicales</taxon>
        <taxon>Brassicaceae</taxon>
        <taxon>Brassiceae</taxon>
        <taxon>Brassica</taxon>
    </lineage>
</organism>
<keyword evidence="4" id="KW-1185">Reference proteome</keyword>
<dbReference type="Proteomes" id="UP000886595">
    <property type="component" value="Unassembled WGS sequence"/>
</dbReference>
<feature type="region of interest" description="Disordered" evidence="1">
    <location>
        <begin position="107"/>
        <end position="128"/>
    </location>
</feature>
<accession>A0A8X7VY29</accession>